<evidence type="ECO:0000256" key="1">
    <source>
        <dbReference type="ARBA" id="ARBA00004127"/>
    </source>
</evidence>
<keyword evidence="5" id="KW-0333">Golgi apparatus</keyword>
<dbReference type="HOGENOM" id="CLU_028824_2_0_1"/>
<feature type="transmembrane region" description="Helical" evidence="8">
    <location>
        <begin position="254"/>
        <end position="274"/>
    </location>
</feature>
<organism evidence="9 10">
    <name type="scientific">Fomitopsis schrenkii</name>
    <name type="common">Brown rot fungus</name>
    <dbReference type="NCBI Taxonomy" id="2126942"/>
    <lineage>
        <taxon>Eukaryota</taxon>
        <taxon>Fungi</taxon>
        <taxon>Dikarya</taxon>
        <taxon>Basidiomycota</taxon>
        <taxon>Agaricomycotina</taxon>
        <taxon>Agaricomycetes</taxon>
        <taxon>Polyporales</taxon>
        <taxon>Fomitopsis</taxon>
    </lineage>
</organism>
<dbReference type="PANTHER" id="PTHR16133:SF0">
    <property type="entry name" value="ZINC_IRON REGULATED TRANSPORTER-RELATED PROTEIN 102B, ISOFORM E"/>
    <property type="match status" value="1"/>
</dbReference>
<evidence type="ECO:0000256" key="8">
    <source>
        <dbReference type="SAM" id="Phobius"/>
    </source>
</evidence>
<dbReference type="OrthoDB" id="19859at2759"/>
<evidence type="ECO:0000313" key="9">
    <source>
        <dbReference type="EMBL" id="EPS98499.1"/>
    </source>
</evidence>
<evidence type="ECO:0000256" key="7">
    <source>
        <dbReference type="SAM" id="MobiDB-lite"/>
    </source>
</evidence>
<proteinExistence type="predicted"/>
<dbReference type="PANTHER" id="PTHR16133">
    <property type="entry name" value="SOLUTE CARRIER FAMILY 39 ZINC TRANSPORTER , MEMBER 9-RELATED"/>
    <property type="match status" value="1"/>
</dbReference>
<reference evidence="9 10" key="1">
    <citation type="journal article" date="2012" name="Science">
        <title>The Paleozoic origin of enzymatic lignin decomposition reconstructed from 31 fungal genomes.</title>
        <authorList>
            <person name="Floudas D."/>
            <person name="Binder M."/>
            <person name="Riley R."/>
            <person name="Barry K."/>
            <person name="Blanchette R.A."/>
            <person name="Henrissat B."/>
            <person name="Martinez A.T."/>
            <person name="Otillar R."/>
            <person name="Spatafora J.W."/>
            <person name="Yadav J.S."/>
            <person name="Aerts A."/>
            <person name="Benoit I."/>
            <person name="Boyd A."/>
            <person name="Carlson A."/>
            <person name="Copeland A."/>
            <person name="Coutinho P.M."/>
            <person name="de Vries R.P."/>
            <person name="Ferreira P."/>
            <person name="Findley K."/>
            <person name="Foster B."/>
            <person name="Gaskell J."/>
            <person name="Glotzer D."/>
            <person name="Gorecki P."/>
            <person name="Heitman J."/>
            <person name="Hesse C."/>
            <person name="Hori C."/>
            <person name="Igarashi K."/>
            <person name="Jurgens J.A."/>
            <person name="Kallen N."/>
            <person name="Kersten P."/>
            <person name="Kohler A."/>
            <person name="Kuees U."/>
            <person name="Kumar T.K.A."/>
            <person name="Kuo A."/>
            <person name="LaButti K."/>
            <person name="Larrondo L.F."/>
            <person name="Lindquist E."/>
            <person name="Ling A."/>
            <person name="Lombard V."/>
            <person name="Lucas S."/>
            <person name="Lundell T."/>
            <person name="Martin R."/>
            <person name="McLaughlin D.J."/>
            <person name="Morgenstern I."/>
            <person name="Morin E."/>
            <person name="Murat C."/>
            <person name="Nagy L.G."/>
            <person name="Nolan M."/>
            <person name="Ohm R.A."/>
            <person name="Patyshakuliyeva A."/>
            <person name="Rokas A."/>
            <person name="Ruiz-Duenas F.J."/>
            <person name="Sabat G."/>
            <person name="Salamov A."/>
            <person name="Samejima M."/>
            <person name="Schmutz J."/>
            <person name="Slot J.C."/>
            <person name="St John F."/>
            <person name="Stenlid J."/>
            <person name="Sun H."/>
            <person name="Sun S."/>
            <person name="Syed K."/>
            <person name="Tsang A."/>
            <person name="Wiebenga A."/>
            <person name="Young D."/>
            <person name="Pisabarro A."/>
            <person name="Eastwood D.C."/>
            <person name="Martin F."/>
            <person name="Cullen D."/>
            <person name="Grigoriev I.V."/>
            <person name="Hibbett D.S."/>
        </authorList>
    </citation>
    <scope>NUCLEOTIDE SEQUENCE</scope>
    <source>
        <strain evidence="10">FP-58527</strain>
    </source>
</reference>
<feature type="transmembrane region" description="Helical" evidence="8">
    <location>
        <begin position="38"/>
        <end position="55"/>
    </location>
</feature>
<keyword evidence="3 8" id="KW-0812">Transmembrane</keyword>
<dbReference type="STRING" id="743788.S8FJG0"/>
<dbReference type="InterPro" id="IPR003689">
    <property type="entry name" value="ZIP"/>
</dbReference>
<comment type="subcellular location">
    <subcellularLocation>
        <location evidence="1">Endomembrane system</location>
        <topology evidence="1">Multi-pass membrane protein</topology>
    </subcellularLocation>
    <subcellularLocation>
        <location evidence="2">Golgi apparatus membrane</location>
    </subcellularLocation>
</comment>
<dbReference type="InterPro" id="IPR045891">
    <property type="entry name" value="ZIP9"/>
</dbReference>
<protein>
    <recommendedName>
        <fullName evidence="11">Zinc/iron permease</fullName>
    </recommendedName>
</protein>
<dbReference type="InParanoid" id="S8FJG0"/>
<name>S8FJG0_FOMSC</name>
<evidence type="ECO:0000256" key="4">
    <source>
        <dbReference type="ARBA" id="ARBA00022989"/>
    </source>
</evidence>
<dbReference type="Pfam" id="PF02535">
    <property type="entry name" value="Zip"/>
    <property type="match status" value="2"/>
</dbReference>
<feature type="transmembrane region" description="Helical" evidence="8">
    <location>
        <begin position="326"/>
        <end position="345"/>
    </location>
</feature>
<dbReference type="AlphaFoldDB" id="S8FJG0"/>
<gene>
    <name evidence="9" type="ORF">FOMPIDRAFT_1126448</name>
</gene>
<evidence type="ECO:0000256" key="6">
    <source>
        <dbReference type="ARBA" id="ARBA00023136"/>
    </source>
</evidence>
<feature type="region of interest" description="Disordered" evidence="7">
    <location>
        <begin position="146"/>
        <end position="166"/>
    </location>
</feature>
<dbReference type="GO" id="GO:0000139">
    <property type="term" value="C:Golgi membrane"/>
    <property type="evidence" value="ECO:0007669"/>
    <property type="project" value="UniProtKB-SubCell"/>
</dbReference>
<feature type="transmembrane region" description="Helical" evidence="8">
    <location>
        <begin position="286"/>
        <end position="305"/>
    </location>
</feature>
<dbReference type="GO" id="GO:0046873">
    <property type="term" value="F:metal ion transmembrane transporter activity"/>
    <property type="evidence" value="ECO:0007669"/>
    <property type="project" value="InterPro"/>
</dbReference>
<feature type="transmembrane region" description="Helical" evidence="8">
    <location>
        <begin position="6"/>
        <end position="26"/>
    </location>
</feature>
<dbReference type="eggNOG" id="KOG3907">
    <property type="taxonomic scope" value="Eukaryota"/>
</dbReference>
<evidence type="ECO:0000313" key="10">
    <source>
        <dbReference type="Proteomes" id="UP000015241"/>
    </source>
</evidence>
<evidence type="ECO:0000256" key="3">
    <source>
        <dbReference type="ARBA" id="ARBA00022692"/>
    </source>
</evidence>
<accession>S8FJG0</accession>
<sequence length="351" mass="35467">MSGFFSVLFMSVLLAAASFGIGILPLSFAFSKPALAKVSALGTGLLLGAALGVIIPEGIEALVQAPGSPDHAELPTTAIALALLGGFTFMLLVEQFLAPHAPPALSTSQPHTRKPSAADGPATVEFDAELELGELERAEGITFDAGTRANADPRKRHRRSNSVSGEGKARAVPLTLGLVVHALADGLALGSSALSDAGEAGGASGTPGAGSVVPSGLSIVVFLALVIHKAPTALALTTSLLSTPLSRTDCKKHIAAFSLSTPLGALASYALLSWFEFAGSGRVPGVAMLVSGGTFLYVATVLRPIPGHGHAGEEDMDAAIGPKTRTLFVLLGMFVPVAIGALVGHDHGHGA</sequence>
<dbReference type="GO" id="GO:0006829">
    <property type="term" value="P:zinc ion transport"/>
    <property type="evidence" value="ECO:0007669"/>
    <property type="project" value="InterPro"/>
</dbReference>
<evidence type="ECO:0000256" key="2">
    <source>
        <dbReference type="ARBA" id="ARBA00004394"/>
    </source>
</evidence>
<feature type="transmembrane region" description="Helical" evidence="8">
    <location>
        <begin position="75"/>
        <end position="93"/>
    </location>
</feature>
<dbReference type="Proteomes" id="UP000015241">
    <property type="component" value="Unassembled WGS sequence"/>
</dbReference>
<dbReference type="EMBL" id="KE504165">
    <property type="protein sequence ID" value="EPS98499.1"/>
    <property type="molecule type" value="Genomic_DNA"/>
</dbReference>
<keyword evidence="10" id="KW-1185">Reference proteome</keyword>
<evidence type="ECO:0000256" key="5">
    <source>
        <dbReference type="ARBA" id="ARBA00023034"/>
    </source>
</evidence>
<keyword evidence="4 8" id="KW-1133">Transmembrane helix</keyword>
<evidence type="ECO:0008006" key="11">
    <source>
        <dbReference type="Google" id="ProtNLM"/>
    </source>
</evidence>
<keyword evidence="6 8" id="KW-0472">Membrane</keyword>